<feature type="domain" description="M23ase beta-sheet core" evidence="2">
    <location>
        <begin position="207"/>
        <end position="301"/>
    </location>
</feature>
<organism evidence="3">
    <name type="scientific">Mizugakiibacter sediminis</name>
    <dbReference type="NCBI Taxonomy" id="1475481"/>
    <lineage>
        <taxon>Bacteria</taxon>
        <taxon>Pseudomonadati</taxon>
        <taxon>Pseudomonadota</taxon>
        <taxon>Gammaproteobacteria</taxon>
        <taxon>Lysobacterales</taxon>
        <taxon>Rhodanobacteraceae</taxon>
        <taxon>Mizugakiibacter</taxon>
    </lineage>
</organism>
<keyword evidence="1" id="KW-0812">Transmembrane</keyword>
<dbReference type="HOGENOM" id="CLU_029425_2_2_6"/>
<name>A0A0S6Z001_9GAMM</name>
<dbReference type="SUPFAM" id="SSF51261">
    <property type="entry name" value="Duplicated hybrid motif"/>
    <property type="match status" value="1"/>
</dbReference>
<dbReference type="Gene3D" id="2.70.70.10">
    <property type="entry name" value="Glucose Permease (Domain IIA)"/>
    <property type="match status" value="1"/>
</dbReference>
<accession>A0A0S6Z001</accession>
<reference evidence="3" key="1">
    <citation type="submission" date="2015-03" db="EMBL/GenBank/DDBJ databases">
        <title>Draft genome sequence of Mizugakiibacter sediminis skMP5.</title>
        <authorList>
            <person name="Watanabe T."/>
            <person name="Kojima H."/>
            <person name="Fukui M."/>
        </authorList>
    </citation>
    <scope>NUCLEOTIDE SEQUENCE</scope>
    <source>
        <strain evidence="3">SkMP5</strain>
    </source>
</reference>
<dbReference type="GO" id="GO:0004222">
    <property type="term" value="F:metalloendopeptidase activity"/>
    <property type="evidence" value="ECO:0007669"/>
    <property type="project" value="TreeGrafter"/>
</dbReference>
<dbReference type="OrthoDB" id="9815245at2"/>
<keyword evidence="1" id="KW-1133">Transmembrane helix</keyword>
<evidence type="ECO:0000256" key="1">
    <source>
        <dbReference type="SAM" id="Phobius"/>
    </source>
</evidence>
<gene>
    <name evidence="3" type="ORF">MBSD_1401</name>
</gene>
<proteinExistence type="predicted"/>
<evidence type="ECO:0000313" key="3">
    <source>
        <dbReference type="EMBL" id="GAN44865.1"/>
    </source>
</evidence>
<dbReference type="InterPro" id="IPR016047">
    <property type="entry name" value="M23ase_b-sheet_dom"/>
</dbReference>
<protein>
    <submittedName>
        <fullName evidence="3">Peptidase M23</fullName>
    </submittedName>
</protein>
<dbReference type="EMBL" id="DF952378">
    <property type="protein sequence ID" value="GAN44865.1"/>
    <property type="molecule type" value="Genomic_DNA"/>
</dbReference>
<dbReference type="PANTHER" id="PTHR21666:SF270">
    <property type="entry name" value="MUREIN HYDROLASE ACTIVATOR ENVC"/>
    <property type="match status" value="1"/>
</dbReference>
<dbReference type="Pfam" id="PF01551">
    <property type="entry name" value="Peptidase_M23"/>
    <property type="match status" value="1"/>
</dbReference>
<dbReference type="PANTHER" id="PTHR21666">
    <property type="entry name" value="PEPTIDASE-RELATED"/>
    <property type="match status" value="1"/>
</dbReference>
<dbReference type="CDD" id="cd12797">
    <property type="entry name" value="M23_peptidase"/>
    <property type="match status" value="1"/>
</dbReference>
<dbReference type="RefSeq" id="WP_062537726.1">
    <property type="nucleotide sequence ID" value="NZ_DF970243.1"/>
</dbReference>
<dbReference type="AlphaFoldDB" id="A0A0S6Z001"/>
<evidence type="ECO:0000259" key="2">
    <source>
        <dbReference type="Pfam" id="PF01551"/>
    </source>
</evidence>
<feature type="transmembrane region" description="Helical" evidence="1">
    <location>
        <begin position="27"/>
        <end position="50"/>
    </location>
</feature>
<dbReference type="InterPro" id="IPR011055">
    <property type="entry name" value="Dup_hybrid_motif"/>
</dbReference>
<keyword evidence="1" id="KW-0472">Membrane</keyword>
<dbReference type="InterPro" id="IPR050570">
    <property type="entry name" value="Cell_wall_metabolism_enzyme"/>
</dbReference>
<dbReference type="FunFam" id="2.70.70.10:FF:000006">
    <property type="entry name" value="M23 family peptidase"/>
    <property type="match status" value="1"/>
</dbReference>
<sequence length="309" mass="32961">MNILLVSRSTKPPKTVDLTCARVRRRIAIGVVSAVLACAGLGAGLALWLASPRDRALAEIAALKAQVGQQRAQLGEVQRSAERDMNAMAVQLGRLQAQAMRLDALGERLAEAGKVGGGEFDFDQAPAVGGPEISTGEGYALPQSLGRSIDDLRTQFDRQQAQLDVLENLLLDRKVDSALRPAGMPVPGYIASYFGGRPDPFTGERGFHAGLDIDAPRGTGIHAVAEGVVTYAGTRSGYGNVVEVDHGNGYMTRYAHASKLLVHPGQRVHAGEVIADVGSTGRSTGPHVHFEVWYEGRPVNPLAYVRSHR</sequence>